<dbReference type="PANTHER" id="PTHR30441:SF8">
    <property type="entry name" value="DUF748 DOMAIN-CONTAINING PROTEIN"/>
    <property type="match status" value="1"/>
</dbReference>
<keyword evidence="1" id="KW-1133">Transmembrane helix</keyword>
<keyword evidence="1" id="KW-0472">Membrane</keyword>
<dbReference type="AlphaFoldDB" id="A0A7S7SK21"/>
<dbReference type="InterPro" id="IPR052894">
    <property type="entry name" value="AsmA-related"/>
</dbReference>
<name>A0A7S7SK21_PALFE</name>
<dbReference type="GO" id="GO:0005886">
    <property type="term" value="C:plasma membrane"/>
    <property type="evidence" value="ECO:0007669"/>
    <property type="project" value="TreeGrafter"/>
</dbReference>
<evidence type="ECO:0000313" key="3">
    <source>
        <dbReference type="Proteomes" id="UP000593892"/>
    </source>
</evidence>
<accession>A0A7S7SK21</accession>
<dbReference type="PANTHER" id="PTHR30441">
    <property type="entry name" value="DUF748 DOMAIN-CONTAINING PROTEIN"/>
    <property type="match status" value="1"/>
</dbReference>
<evidence type="ECO:0000256" key="1">
    <source>
        <dbReference type="SAM" id="Phobius"/>
    </source>
</evidence>
<dbReference type="RefSeq" id="WP_194448992.1">
    <property type="nucleotide sequence ID" value="NZ_CP063849.1"/>
</dbReference>
<dbReference type="KEGG" id="pfer:IRI77_31925"/>
<organism evidence="2 3">
    <name type="scientific">Paludibaculum fermentans</name>
    <dbReference type="NCBI Taxonomy" id="1473598"/>
    <lineage>
        <taxon>Bacteria</taxon>
        <taxon>Pseudomonadati</taxon>
        <taxon>Acidobacteriota</taxon>
        <taxon>Terriglobia</taxon>
        <taxon>Bryobacterales</taxon>
        <taxon>Bryobacteraceae</taxon>
        <taxon>Paludibaculum</taxon>
    </lineage>
</organism>
<feature type="transmembrane region" description="Helical" evidence="1">
    <location>
        <begin position="7"/>
        <end position="29"/>
    </location>
</feature>
<evidence type="ECO:0008006" key="4">
    <source>
        <dbReference type="Google" id="ProtNLM"/>
    </source>
</evidence>
<dbReference type="EMBL" id="CP063849">
    <property type="protein sequence ID" value="QOY87323.1"/>
    <property type="molecule type" value="Genomic_DNA"/>
</dbReference>
<dbReference type="GO" id="GO:0090313">
    <property type="term" value="P:regulation of protein targeting to membrane"/>
    <property type="evidence" value="ECO:0007669"/>
    <property type="project" value="TreeGrafter"/>
</dbReference>
<dbReference type="Proteomes" id="UP000593892">
    <property type="component" value="Chromosome"/>
</dbReference>
<sequence>MSRRTKWIVGSAVAAGLILAGLFVAGMILSRRFEPFLREQTIAYLETRFRASVALKTIHIDLPLKSPLDLLFHKGKMIKVRVNGEDLEVRLKSMPAAPSILKMRKFLFEVDLDAILNGKALVHRVNLEGFEINIPPKADRPKLANSLQAPEPQDEAGKPQKVDVLIEEVLASGSTLTILPKDATKAPLVFRIHTLRLESAGTGTAMKYQAQLTNAKPPGLIQCTGTFGPWVADSPSDTPLTGKYTFDNADLGVFKGIAGLLYSTGDFSGTLDEITVDGETRVPEFRLTMSGNRLPLTTKYHAIVDGTNGNTRLEPVQGVLGSTAFTVRGSVVRNVGAKGKTVDLKAVMPKGRLQDVLMLAMKGDKPFMKGGINLDFRVVLPPGQGEIADRLRLKGAFQLVDALFSRADVQEGLDSLSRRAQGQPQNEELGEIPSQMSGEFEMGGGRIDFSKLGFEIPGAEVELTGNYVFHSQELDFHGTARMQARLSQMMKSRWKRLALKPVDPFFAKDGYGVVAKIKITGTREKPSFGLDRGKK</sequence>
<reference evidence="2 3" key="1">
    <citation type="submission" date="2020-10" db="EMBL/GenBank/DDBJ databases">
        <title>Complete genome sequence of Paludibaculum fermentans P105T, a facultatively anaerobic acidobacterium capable of dissimilatory Fe(III) reduction.</title>
        <authorList>
            <person name="Dedysh S.N."/>
            <person name="Beletsky A.V."/>
            <person name="Kulichevskaya I.S."/>
            <person name="Mardanov A.V."/>
            <person name="Ravin N.V."/>
        </authorList>
    </citation>
    <scope>NUCLEOTIDE SEQUENCE [LARGE SCALE GENOMIC DNA]</scope>
    <source>
        <strain evidence="2 3">P105</strain>
    </source>
</reference>
<keyword evidence="1" id="KW-0812">Transmembrane</keyword>
<gene>
    <name evidence="2" type="ORF">IRI77_31925</name>
</gene>
<evidence type="ECO:0000313" key="2">
    <source>
        <dbReference type="EMBL" id="QOY87323.1"/>
    </source>
</evidence>
<keyword evidence="3" id="KW-1185">Reference proteome</keyword>
<protein>
    <recommendedName>
        <fullName evidence="4">AsmA-like C-terminal domain-containing protein</fullName>
    </recommendedName>
</protein>
<proteinExistence type="predicted"/>